<dbReference type="SUPFAM" id="SSF53167">
    <property type="entry name" value="Purine and uridine phosphorylases"/>
    <property type="match status" value="1"/>
</dbReference>
<sequence>MPCPALDDFDIGWICALAIEAAAASEMLDEKFEPLQEQDAADSNIYTLGRIGNHNIAIACLPVGQYGTTSATTVAKDMLRTFSNSLRVGLMVGVGGGIPSPDHDIRLGDIVISCPDGTSGGVTQYDMGKITVGGKLQRTGSLNSPPRCGWQNCKNQEEFQPT</sequence>
<dbReference type="Gene3D" id="3.40.50.1580">
    <property type="entry name" value="Nucleoside phosphorylase domain"/>
    <property type="match status" value="1"/>
</dbReference>
<evidence type="ECO:0000313" key="1">
    <source>
        <dbReference type="EMBL" id="PKY02339.1"/>
    </source>
</evidence>
<name>A0A2I1CXI4_ASPC2</name>
<dbReference type="PANTHER" id="PTHR46082:SF11">
    <property type="entry name" value="AAA+ ATPASE DOMAIN-CONTAINING PROTEIN-RELATED"/>
    <property type="match status" value="1"/>
</dbReference>
<dbReference type="InterPro" id="IPR053137">
    <property type="entry name" value="NLR-like"/>
</dbReference>
<dbReference type="PANTHER" id="PTHR46082">
    <property type="entry name" value="ATP/GTP-BINDING PROTEIN-RELATED"/>
    <property type="match status" value="1"/>
</dbReference>
<dbReference type="GeneID" id="36547931"/>
<reference evidence="1" key="1">
    <citation type="submission" date="2016-12" db="EMBL/GenBank/DDBJ databases">
        <title>The genomes of Aspergillus section Nigri reveals drivers in fungal speciation.</title>
        <authorList>
            <consortium name="DOE Joint Genome Institute"/>
            <person name="Vesth T.C."/>
            <person name="Nybo J."/>
            <person name="Theobald S."/>
            <person name="Brandl J."/>
            <person name="Frisvad J.C."/>
            <person name="Nielsen K.F."/>
            <person name="Lyhne E.K."/>
            <person name="Kogle M.E."/>
            <person name="Kuo A."/>
            <person name="Riley R."/>
            <person name="Clum A."/>
            <person name="Nolan M."/>
            <person name="Lipzen A."/>
            <person name="Salamov A."/>
            <person name="Henrissat B."/>
            <person name="Wiebenga A."/>
            <person name="De vries R.P."/>
            <person name="Grigoriev I.V."/>
            <person name="Mortensen U.H."/>
            <person name="Andersen M.R."/>
            <person name="Baker S.E."/>
        </authorList>
    </citation>
    <scope>NUCLEOTIDE SEQUENCE</scope>
    <source>
        <strain evidence="1">IBT 28561</strain>
    </source>
</reference>
<protein>
    <recommendedName>
        <fullName evidence="3">Purine and uridine phosphorylase</fullName>
    </recommendedName>
</protein>
<dbReference type="AlphaFoldDB" id="A0A2I1CXI4"/>
<comment type="caution">
    <text evidence="1">The sequence shown here is derived from an EMBL/GenBank/DDBJ whole genome shotgun (WGS) entry which is preliminary data.</text>
</comment>
<organism evidence="1 2">
    <name type="scientific">Aspergillus campestris (strain IBT 28561)</name>
    <dbReference type="NCBI Taxonomy" id="1392248"/>
    <lineage>
        <taxon>Eukaryota</taxon>
        <taxon>Fungi</taxon>
        <taxon>Dikarya</taxon>
        <taxon>Ascomycota</taxon>
        <taxon>Pezizomycotina</taxon>
        <taxon>Eurotiomycetes</taxon>
        <taxon>Eurotiomycetidae</taxon>
        <taxon>Eurotiales</taxon>
        <taxon>Aspergillaceae</taxon>
        <taxon>Aspergillus</taxon>
        <taxon>Aspergillus subgen. Circumdati</taxon>
    </lineage>
</organism>
<dbReference type="OrthoDB" id="1577640at2759"/>
<dbReference type="RefSeq" id="XP_024690933.1">
    <property type="nucleotide sequence ID" value="XM_024840407.1"/>
</dbReference>
<gene>
    <name evidence="1" type="ORF">P168DRAFT_320880</name>
</gene>
<dbReference type="GO" id="GO:0003824">
    <property type="term" value="F:catalytic activity"/>
    <property type="evidence" value="ECO:0007669"/>
    <property type="project" value="InterPro"/>
</dbReference>
<dbReference type="GO" id="GO:0009116">
    <property type="term" value="P:nucleoside metabolic process"/>
    <property type="evidence" value="ECO:0007669"/>
    <property type="project" value="InterPro"/>
</dbReference>
<dbReference type="InterPro" id="IPR035994">
    <property type="entry name" value="Nucleoside_phosphorylase_sf"/>
</dbReference>
<evidence type="ECO:0008006" key="3">
    <source>
        <dbReference type="Google" id="ProtNLM"/>
    </source>
</evidence>
<evidence type="ECO:0000313" key="2">
    <source>
        <dbReference type="Proteomes" id="UP000234254"/>
    </source>
</evidence>
<dbReference type="EMBL" id="MSFM01000010">
    <property type="protein sequence ID" value="PKY02339.1"/>
    <property type="molecule type" value="Genomic_DNA"/>
</dbReference>
<dbReference type="VEuPathDB" id="FungiDB:P168DRAFT_320880"/>
<proteinExistence type="predicted"/>
<accession>A0A2I1CXI4</accession>
<keyword evidence="2" id="KW-1185">Reference proteome</keyword>
<dbReference type="Proteomes" id="UP000234254">
    <property type="component" value="Unassembled WGS sequence"/>
</dbReference>